<comment type="similarity">
    <text evidence="1 5">Belongs to the TCP-1 chaperonin family.</text>
</comment>
<organism evidence="7 8">
    <name type="scientific">Methanococcoides vulcani</name>
    <dbReference type="NCBI Taxonomy" id="1353158"/>
    <lineage>
        <taxon>Archaea</taxon>
        <taxon>Methanobacteriati</taxon>
        <taxon>Methanobacteriota</taxon>
        <taxon>Stenosarchaea group</taxon>
        <taxon>Methanomicrobia</taxon>
        <taxon>Methanosarcinales</taxon>
        <taxon>Methanosarcinaceae</taxon>
        <taxon>Methanococcoides</taxon>
    </lineage>
</organism>
<dbReference type="PRINTS" id="PR00304">
    <property type="entry name" value="TCOMPLEXTCP1"/>
</dbReference>
<dbReference type="NCBIfam" id="TIGR02339">
    <property type="entry name" value="thermosome_arch"/>
    <property type="match status" value="1"/>
</dbReference>
<evidence type="ECO:0000256" key="2">
    <source>
        <dbReference type="ARBA" id="ARBA00022741"/>
    </source>
</evidence>
<protein>
    <submittedName>
        <fullName evidence="7">Thermosome</fullName>
    </submittedName>
</protein>
<dbReference type="GO" id="GO:0051082">
    <property type="term" value="F:unfolded protein binding"/>
    <property type="evidence" value="ECO:0007669"/>
    <property type="project" value="InterPro"/>
</dbReference>
<dbReference type="InterPro" id="IPR027409">
    <property type="entry name" value="GroEL-like_apical_dom_sf"/>
</dbReference>
<dbReference type="Gene3D" id="3.50.7.10">
    <property type="entry name" value="GroEL"/>
    <property type="match status" value="1"/>
</dbReference>
<dbReference type="GO" id="GO:0016887">
    <property type="term" value="F:ATP hydrolysis activity"/>
    <property type="evidence" value="ECO:0007669"/>
    <property type="project" value="InterPro"/>
</dbReference>
<dbReference type="NCBIfam" id="NF041083">
    <property type="entry name" value="thermosome_beta"/>
    <property type="match status" value="1"/>
</dbReference>
<dbReference type="SUPFAM" id="SSF48592">
    <property type="entry name" value="GroEL equatorial domain-like"/>
    <property type="match status" value="1"/>
</dbReference>
<dbReference type="AlphaFoldDB" id="A0A1H9Z4V5"/>
<dbReference type="NCBIfam" id="NF041082">
    <property type="entry name" value="thermosome_alpha"/>
    <property type="match status" value="1"/>
</dbReference>
<dbReference type="PROSITE" id="PS00751">
    <property type="entry name" value="TCP1_2"/>
    <property type="match status" value="1"/>
</dbReference>
<dbReference type="SUPFAM" id="SSF52029">
    <property type="entry name" value="GroEL apical domain-like"/>
    <property type="match status" value="1"/>
</dbReference>
<dbReference type="InterPro" id="IPR054827">
    <property type="entry name" value="thermosome_alpha"/>
</dbReference>
<dbReference type="InterPro" id="IPR027410">
    <property type="entry name" value="TCP-1-like_intermed_sf"/>
</dbReference>
<evidence type="ECO:0000256" key="6">
    <source>
        <dbReference type="SAM" id="MobiDB-lite"/>
    </source>
</evidence>
<dbReference type="InterPro" id="IPR027413">
    <property type="entry name" value="GROEL-like_equatorial_sf"/>
</dbReference>
<evidence type="ECO:0000313" key="8">
    <source>
        <dbReference type="Proteomes" id="UP000243338"/>
    </source>
</evidence>
<feature type="region of interest" description="Disordered" evidence="6">
    <location>
        <begin position="529"/>
        <end position="549"/>
    </location>
</feature>
<keyword evidence="2 5" id="KW-0547">Nucleotide-binding</keyword>
<dbReference type="GO" id="GO:0005524">
    <property type="term" value="F:ATP binding"/>
    <property type="evidence" value="ECO:0007669"/>
    <property type="project" value="UniProtKB-KW"/>
</dbReference>
<evidence type="ECO:0000256" key="1">
    <source>
        <dbReference type="ARBA" id="ARBA00008020"/>
    </source>
</evidence>
<sequence length="549" mass="59277">MELIYQCYLGGLNILPNGSQSIRGKDAQSINILAGKAVANSVRTTLGPKGMDKMLVDSMGDIVITNDGATILKEMDIQHPAAKMIVEVSKTQDDEVGDGTTTAAILSGELLAKAEDLIDKGVHPTIISEGYRHAAKKCREILETITIDVTPEDTEALMKIAATAITGKGAESYKEKLSKLTVDAVTSVVEEEDGTLVVDTDNIKVEKRAGGSITDSDLVTGLVIDKERSHPNMPEMVENAKILLVTCPIEFRKTEMDAEIKITSPDQMQMFLDQEEKMMREMAEKVISSGANVVFCQKGIDDMAQYYIEKAGIYAVRRVKKSDLKRLSKVTGGTLIQDLDEIVPEDTGTADLVEEKEIRGAKMTYVTGCQNTKAVTVLLHGGTDHVVAELEHAMNDAIRVVGVVIEDGKVVVGGSSPEIELSLRLNEYASTLKGREQLAVSKFAEALDIIPQTLAENAGLDPIDIMVELRSQHEQGNKNAGLNVYTGDVVDMWENDVIEPLRIKTQAINAATEATVMILRIDDLVASSGGSAGPTPGMPDVDLDMDAGF</sequence>
<gene>
    <name evidence="7" type="ORF">SAMN04488587_0832</name>
</gene>
<name>A0A1H9Z4V5_9EURY</name>
<dbReference type="GO" id="GO:0140662">
    <property type="term" value="F:ATP-dependent protein folding chaperone"/>
    <property type="evidence" value="ECO:0007669"/>
    <property type="project" value="InterPro"/>
</dbReference>
<dbReference type="PROSITE" id="PS00995">
    <property type="entry name" value="TCP1_3"/>
    <property type="match status" value="1"/>
</dbReference>
<evidence type="ECO:0000256" key="3">
    <source>
        <dbReference type="ARBA" id="ARBA00022840"/>
    </source>
</evidence>
<dbReference type="EMBL" id="FOHQ01000002">
    <property type="protein sequence ID" value="SES75914.1"/>
    <property type="molecule type" value="Genomic_DNA"/>
</dbReference>
<dbReference type="InterPro" id="IPR002423">
    <property type="entry name" value="Cpn60/GroEL/TCP-1"/>
</dbReference>
<keyword evidence="3 5" id="KW-0067">ATP-binding</keyword>
<dbReference type="InterPro" id="IPR012714">
    <property type="entry name" value="Thermosome_arc"/>
</dbReference>
<proteinExistence type="inferred from homology"/>
<dbReference type="InterPro" id="IPR002194">
    <property type="entry name" value="Chaperonin_TCP-1_CS"/>
</dbReference>
<reference evidence="8" key="1">
    <citation type="submission" date="2016-10" db="EMBL/GenBank/DDBJ databases">
        <authorList>
            <person name="Varghese N."/>
            <person name="Submissions S."/>
        </authorList>
    </citation>
    <scope>NUCLEOTIDE SEQUENCE [LARGE SCALE GENOMIC DNA]</scope>
    <source>
        <strain evidence="8">SLH 33</strain>
    </source>
</reference>
<dbReference type="CDD" id="cd03343">
    <property type="entry name" value="cpn60"/>
    <property type="match status" value="1"/>
</dbReference>
<dbReference type="SUPFAM" id="SSF54849">
    <property type="entry name" value="GroEL-intermediate domain like"/>
    <property type="match status" value="1"/>
</dbReference>
<dbReference type="InterPro" id="IPR053374">
    <property type="entry name" value="TCP-1_chaperonin"/>
</dbReference>
<evidence type="ECO:0000256" key="4">
    <source>
        <dbReference type="ARBA" id="ARBA00023186"/>
    </source>
</evidence>
<dbReference type="RefSeq" id="WP_394328881.1">
    <property type="nucleotide sequence ID" value="NZ_CAAGSJ010000001.1"/>
</dbReference>
<dbReference type="Proteomes" id="UP000243338">
    <property type="component" value="Unassembled WGS sequence"/>
</dbReference>
<accession>A0A1H9Z4V5</accession>
<dbReference type="Gene3D" id="3.30.260.10">
    <property type="entry name" value="TCP-1-like chaperonin intermediate domain"/>
    <property type="match status" value="1"/>
</dbReference>
<dbReference type="STRING" id="1353158.SAMN04488587_0832"/>
<dbReference type="Pfam" id="PF00118">
    <property type="entry name" value="Cpn60_TCP1"/>
    <property type="match status" value="1"/>
</dbReference>
<dbReference type="InterPro" id="IPR017998">
    <property type="entry name" value="Chaperone_TCP-1"/>
</dbReference>
<dbReference type="PROSITE" id="PS00750">
    <property type="entry name" value="TCP1_1"/>
    <property type="match status" value="1"/>
</dbReference>
<evidence type="ECO:0000256" key="5">
    <source>
        <dbReference type="RuleBase" id="RU004187"/>
    </source>
</evidence>
<keyword evidence="4 5" id="KW-0143">Chaperone</keyword>
<keyword evidence="8" id="KW-1185">Reference proteome</keyword>
<dbReference type="Gene3D" id="1.10.560.10">
    <property type="entry name" value="GroEL-like equatorial domain"/>
    <property type="match status" value="1"/>
</dbReference>
<evidence type="ECO:0000313" key="7">
    <source>
        <dbReference type="EMBL" id="SES75914.1"/>
    </source>
</evidence>
<dbReference type="PANTHER" id="PTHR11353">
    <property type="entry name" value="CHAPERONIN"/>
    <property type="match status" value="1"/>
</dbReference>